<dbReference type="AlphaFoldDB" id="A0A1S4FIE0"/>
<keyword evidence="4 8" id="KW-0812">Transmembrane</keyword>
<comment type="subcellular location">
    <subcellularLocation>
        <location evidence="1">Endoplasmic reticulum membrane</location>
        <topology evidence="1">Multi-pass membrane protein</topology>
    </subcellularLocation>
</comment>
<reference evidence="9" key="1">
    <citation type="submission" date="2005-10" db="EMBL/GenBank/DDBJ databases">
        <authorList>
            <person name="Loftus B.J."/>
            <person name="Nene V.M."/>
            <person name="Hannick L.I."/>
            <person name="Bidwell S."/>
            <person name="Haas B."/>
            <person name="Amedeo P."/>
            <person name="Orvis J."/>
            <person name="Wortman J.R."/>
            <person name="White O.R."/>
            <person name="Salzberg S."/>
            <person name="Shumway M."/>
            <person name="Koo H."/>
            <person name="Zhao Y."/>
            <person name="Holmes M."/>
            <person name="Miller J."/>
            <person name="Schatz M."/>
            <person name="Pop M."/>
            <person name="Pai G."/>
            <person name="Utterback T."/>
            <person name="Rogers Y.-H."/>
            <person name="Kravitz S."/>
            <person name="Fraser C.M."/>
        </authorList>
    </citation>
    <scope>NUCLEOTIDE SEQUENCE</scope>
    <source>
        <strain evidence="9">Liverpool</strain>
    </source>
</reference>
<protein>
    <recommendedName>
        <fullName evidence="3">Transmembrane protein 208</fullName>
    </recommendedName>
</protein>
<dbReference type="OMA" id="PIRAGWM"/>
<dbReference type="Pfam" id="PF05620">
    <property type="entry name" value="TMEM208_SND2"/>
    <property type="match status" value="1"/>
</dbReference>
<dbReference type="InterPro" id="IPR008506">
    <property type="entry name" value="SND2/TMEM208"/>
</dbReference>
<sequence length="170" mass="19218">MSVTKGKQATKGSKQIVEENIATLKFYRNMACSSTALNILINFIFFEPFSGLQVIMILLTTAIHGGSYYFMAMMSKPQYSDTGSLMDSGSDLNLDGGVAEHVKDIIILTTGSQLMSLISNYFWLLLLLAPLRALWLLWNSVIKPWLLQKGEEEAPINEKKRPERKIRRVR</sequence>
<reference evidence="9" key="3">
    <citation type="submission" date="2012-09" db="EMBL/GenBank/DDBJ databases">
        <authorList>
            <consortium name="VectorBase"/>
        </authorList>
    </citation>
    <scope>NUCLEOTIDE SEQUENCE</scope>
    <source>
        <strain evidence="9">Liverpool</strain>
    </source>
</reference>
<reference evidence="9" key="2">
    <citation type="journal article" date="2007" name="Science">
        <title>Genome sequence of Aedes aegypti, a major arbovirus vector.</title>
        <authorList>
            <person name="Nene V."/>
            <person name="Wortman J.R."/>
            <person name="Lawson D."/>
            <person name="Haas B."/>
            <person name="Kodira C."/>
            <person name="Tu Z.J."/>
            <person name="Loftus B."/>
            <person name="Xi Z."/>
            <person name="Megy K."/>
            <person name="Grabherr M."/>
            <person name="Ren Q."/>
            <person name="Zdobnov E.M."/>
            <person name="Lobo N.F."/>
            <person name="Campbell K.S."/>
            <person name="Brown S.E."/>
            <person name="Bonaldo M.F."/>
            <person name="Zhu J."/>
            <person name="Sinkins S.P."/>
            <person name="Hogenkamp D.G."/>
            <person name="Amedeo P."/>
            <person name="Arensburger P."/>
            <person name="Atkinson P.W."/>
            <person name="Bidwell S."/>
            <person name="Biedler J."/>
            <person name="Birney E."/>
            <person name="Bruggner R.V."/>
            <person name="Costas J."/>
            <person name="Coy M.R."/>
            <person name="Crabtree J."/>
            <person name="Crawford M."/>
            <person name="Debruyn B."/>
            <person name="Decaprio D."/>
            <person name="Eiglmeier K."/>
            <person name="Eisenstadt E."/>
            <person name="El-Dorry H."/>
            <person name="Gelbart W.M."/>
            <person name="Gomes S.L."/>
            <person name="Hammond M."/>
            <person name="Hannick L.I."/>
            <person name="Hogan J.R."/>
            <person name="Holmes M.H."/>
            <person name="Jaffe D."/>
            <person name="Johnston J.S."/>
            <person name="Kennedy R.C."/>
            <person name="Koo H."/>
            <person name="Kravitz S."/>
            <person name="Kriventseva E.V."/>
            <person name="Kulp D."/>
            <person name="Labutti K."/>
            <person name="Lee E."/>
            <person name="Li S."/>
            <person name="Lovin D.D."/>
            <person name="Mao C."/>
            <person name="Mauceli E."/>
            <person name="Menck C.F."/>
            <person name="Miller J.R."/>
            <person name="Montgomery P."/>
            <person name="Mori A."/>
            <person name="Nascimento A.L."/>
            <person name="Naveira H.F."/>
            <person name="Nusbaum C."/>
            <person name="O'leary S."/>
            <person name="Orvis J."/>
            <person name="Pertea M."/>
            <person name="Quesneville H."/>
            <person name="Reidenbach K.R."/>
            <person name="Rogers Y.H."/>
            <person name="Roth C.W."/>
            <person name="Schneider J.R."/>
            <person name="Schatz M."/>
            <person name="Shumway M."/>
            <person name="Stanke M."/>
            <person name="Stinson E.O."/>
            <person name="Tubio J.M."/>
            <person name="Vanzee J.P."/>
            <person name="Verjovski-Almeida S."/>
            <person name="Werner D."/>
            <person name="White O."/>
            <person name="Wyder S."/>
            <person name="Zeng Q."/>
            <person name="Zhao Q."/>
            <person name="Zhao Y."/>
            <person name="Hill C.A."/>
            <person name="Raikhel A.S."/>
            <person name="Soares M.B."/>
            <person name="Knudson D.L."/>
            <person name="Lee N.H."/>
            <person name="Galagan J."/>
            <person name="Salzberg S.L."/>
            <person name="Paulsen I.T."/>
            <person name="Dimopoulos G."/>
            <person name="Collins F.H."/>
            <person name="Birren B."/>
            <person name="Fraser-Liggett C.M."/>
            <person name="Severson D.W."/>
        </authorList>
    </citation>
    <scope>NUCLEOTIDE SEQUENCE [LARGE SCALE GENOMIC DNA]</scope>
    <source>
        <strain evidence="9">Liverpool</strain>
    </source>
</reference>
<dbReference type="EMBL" id="CH477484">
    <property type="protein sequence ID" value="EAT40191.1"/>
    <property type="molecule type" value="Genomic_DNA"/>
</dbReference>
<evidence type="ECO:0000313" key="9">
    <source>
        <dbReference type="EMBL" id="EAT40191.1"/>
    </source>
</evidence>
<evidence type="ECO:0000256" key="7">
    <source>
        <dbReference type="ARBA" id="ARBA00023136"/>
    </source>
</evidence>
<dbReference type="GO" id="GO:0006624">
    <property type="term" value="P:vacuolar protein processing"/>
    <property type="evidence" value="ECO:0007669"/>
    <property type="project" value="TreeGrafter"/>
</dbReference>
<keyword evidence="7 8" id="KW-0472">Membrane</keyword>
<dbReference type="PANTHER" id="PTHR13505:SF7">
    <property type="entry name" value="TRANSMEMBRANE PROTEIN 208"/>
    <property type="match status" value="1"/>
</dbReference>
<evidence type="ECO:0000256" key="2">
    <source>
        <dbReference type="ARBA" id="ARBA00009950"/>
    </source>
</evidence>
<evidence type="ECO:0000256" key="1">
    <source>
        <dbReference type="ARBA" id="ARBA00004477"/>
    </source>
</evidence>
<evidence type="ECO:0000256" key="5">
    <source>
        <dbReference type="ARBA" id="ARBA00022824"/>
    </source>
</evidence>
<name>A0A1S4FIE0_AEDAE</name>
<evidence type="ECO:0000256" key="3">
    <source>
        <dbReference type="ARBA" id="ARBA00015033"/>
    </source>
</evidence>
<keyword evidence="6 8" id="KW-1133">Transmembrane helix</keyword>
<comment type="similarity">
    <text evidence="2">Belongs to the TMEM208 family.</text>
</comment>
<dbReference type="GO" id="GO:0005773">
    <property type="term" value="C:vacuole"/>
    <property type="evidence" value="ECO:0007669"/>
    <property type="project" value="GOC"/>
</dbReference>
<evidence type="ECO:0000256" key="4">
    <source>
        <dbReference type="ARBA" id="ARBA00022692"/>
    </source>
</evidence>
<dbReference type="OrthoDB" id="10012212at2759"/>
<accession>A0A1S4FIE0</accession>
<keyword evidence="5" id="KW-0256">Endoplasmic reticulum</keyword>
<evidence type="ECO:0000313" key="10">
    <source>
        <dbReference type="Proteomes" id="UP000682892"/>
    </source>
</evidence>
<proteinExistence type="inferred from homology"/>
<organism evidence="9 10">
    <name type="scientific">Aedes aegypti</name>
    <name type="common">Yellowfever mosquito</name>
    <name type="synonym">Culex aegypti</name>
    <dbReference type="NCBI Taxonomy" id="7159"/>
    <lineage>
        <taxon>Eukaryota</taxon>
        <taxon>Metazoa</taxon>
        <taxon>Ecdysozoa</taxon>
        <taxon>Arthropoda</taxon>
        <taxon>Hexapoda</taxon>
        <taxon>Insecta</taxon>
        <taxon>Pterygota</taxon>
        <taxon>Neoptera</taxon>
        <taxon>Endopterygota</taxon>
        <taxon>Diptera</taxon>
        <taxon>Nematocera</taxon>
        <taxon>Culicoidea</taxon>
        <taxon>Culicidae</taxon>
        <taxon>Culicinae</taxon>
        <taxon>Aedini</taxon>
        <taxon>Aedes</taxon>
        <taxon>Stegomyia</taxon>
    </lineage>
</organism>
<feature type="transmembrane region" description="Helical" evidence="8">
    <location>
        <begin position="121"/>
        <end position="138"/>
    </location>
</feature>
<evidence type="ECO:0000256" key="6">
    <source>
        <dbReference type="ARBA" id="ARBA00022989"/>
    </source>
</evidence>
<dbReference type="Proteomes" id="UP000682892">
    <property type="component" value="Unassembled WGS sequence"/>
</dbReference>
<gene>
    <name evidence="9" type="ORF">AaeL_AAEL008064</name>
</gene>
<evidence type="ECO:0000256" key="8">
    <source>
        <dbReference type="SAM" id="Phobius"/>
    </source>
</evidence>
<dbReference type="KEGG" id="aag:5569988"/>
<dbReference type="HOGENOM" id="CLU_094308_3_0_1"/>
<dbReference type="PANTHER" id="PTHR13505">
    <property type="entry name" value="TRANSMEMBRANE PROTEIN 208"/>
    <property type="match status" value="1"/>
</dbReference>
<dbReference type="GO" id="GO:0005789">
    <property type="term" value="C:endoplasmic reticulum membrane"/>
    <property type="evidence" value="ECO:0007669"/>
    <property type="project" value="UniProtKB-SubCell"/>
</dbReference>